<accession>A0A317FCE3</accession>
<dbReference type="InterPro" id="IPR051257">
    <property type="entry name" value="Diverse_CBS-Domain"/>
</dbReference>
<dbReference type="SMART" id="SM00116">
    <property type="entry name" value="CBS"/>
    <property type="match status" value="2"/>
</dbReference>
<dbReference type="PANTHER" id="PTHR43080">
    <property type="entry name" value="CBS DOMAIN-CONTAINING PROTEIN CBSX3, MITOCHONDRIAL"/>
    <property type="match status" value="1"/>
</dbReference>
<organism evidence="4 5">
    <name type="scientific">Falsiroseomonas bella</name>
    <dbReference type="NCBI Taxonomy" id="2184016"/>
    <lineage>
        <taxon>Bacteria</taxon>
        <taxon>Pseudomonadati</taxon>
        <taxon>Pseudomonadota</taxon>
        <taxon>Alphaproteobacteria</taxon>
        <taxon>Acetobacterales</taxon>
        <taxon>Roseomonadaceae</taxon>
        <taxon>Falsiroseomonas</taxon>
    </lineage>
</organism>
<proteinExistence type="predicted"/>
<dbReference type="AlphaFoldDB" id="A0A317FCE3"/>
<comment type="caution">
    <text evidence="4">The sequence shown here is derived from an EMBL/GenBank/DDBJ whole genome shotgun (WGS) entry which is preliminary data.</text>
</comment>
<evidence type="ECO:0000256" key="2">
    <source>
        <dbReference type="PROSITE-ProRule" id="PRU00703"/>
    </source>
</evidence>
<dbReference type="RefSeq" id="WP_109871585.1">
    <property type="nucleotide sequence ID" value="NZ_QGNA01000003.1"/>
</dbReference>
<dbReference type="Proteomes" id="UP000245765">
    <property type="component" value="Unassembled WGS sequence"/>
</dbReference>
<dbReference type="SUPFAM" id="SSF54631">
    <property type="entry name" value="CBS-domain pair"/>
    <property type="match status" value="1"/>
</dbReference>
<name>A0A317FCE3_9PROT</name>
<evidence type="ECO:0000313" key="5">
    <source>
        <dbReference type="Proteomes" id="UP000245765"/>
    </source>
</evidence>
<protein>
    <recommendedName>
        <fullName evidence="3">CBS domain-containing protein</fullName>
    </recommendedName>
</protein>
<dbReference type="Pfam" id="PF00571">
    <property type="entry name" value="CBS"/>
    <property type="match status" value="2"/>
</dbReference>
<feature type="domain" description="CBS" evidence="3">
    <location>
        <begin position="10"/>
        <end position="67"/>
    </location>
</feature>
<feature type="domain" description="CBS" evidence="3">
    <location>
        <begin position="76"/>
        <end position="126"/>
    </location>
</feature>
<sequence length="126" mass="12895">MSVSVVAPPPTVPLFTITPEEPAAEAARLIAASRLGSVPVQDRSGRVVGLVSEHDIVRIVASRAMGLRGLAVAEVMSPEAVAIGPDTSAEAALSLMQQRGLRHLPLCTADGRLLGVVGLGDLVGGR</sequence>
<dbReference type="EMBL" id="QGNA01000003">
    <property type="protein sequence ID" value="PWS36794.1"/>
    <property type="molecule type" value="Genomic_DNA"/>
</dbReference>
<evidence type="ECO:0000256" key="1">
    <source>
        <dbReference type="ARBA" id="ARBA00023122"/>
    </source>
</evidence>
<keyword evidence="5" id="KW-1185">Reference proteome</keyword>
<evidence type="ECO:0000313" key="4">
    <source>
        <dbReference type="EMBL" id="PWS36794.1"/>
    </source>
</evidence>
<reference evidence="5" key="1">
    <citation type="submission" date="2018-05" db="EMBL/GenBank/DDBJ databases">
        <authorList>
            <person name="Du Z."/>
            <person name="Wang X."/>
        </authorList>
    </citation>
    <scope>NUCLEOTIDE SEQUENCE [LARGE SCALE GENOMIC DNA]</scope>
    <source>
        <strain evidence="5">CQN31</strain>
    </source>
</reference>
<dbReference type="InterPro" id="IPR046342">
    <property type="entry name" value="CBS_dom_sf"/>
</dbReference>
<dbReference type="PROSITE" id="PS51371">
    <property type="entry name" value="CBS"/>
    <property type="match status" value="2"/>
</dbReference>
<evidence type="ECO:0000259" key="3">
    <source>
        <dbReference type="PROSITE" id="PS51371"/>
    </source>
</evidence>
<gene>
    <name evidence="4" type="ORF">DFH01_16835</name>
</gene>
<dbReference type="OrthoDB" id="9807125at2"/>
<dbReference type="Gene3D" id="3.10.580.10">
    <property type="entry name" value="CBS-domain"/>
    <property type="match status" value="1"/>
</dbReference>
<keyword evidence="1 2" id="KW-0129">CBS domain</keyword>
<dbReference type="PANTHER" id="PTHR43080:SF2">
    <property type="entry name" value="CBS DOMAIN-CONTAINING PROTEIN"/>
    <property type="match status" value="1"/>
</dbReference>
<dbReference type="InterPro" id="IPR000644">
    <property type="entry name" value="CBS_dom"/>
</dbReference>